<feature type="compositionally biased region" description="Pro residues" evidence="3">
    <location>
        <begin position="29"/>
        <end position="41"/>
    </location>
</feature>
<evidence type="ECO:0000256" key="1">
    <source>
        <dbReference type="ARBA" id="ARBA00022670"/>
    </source>
</evidence>
<evidence type="ECO:0000313" key="6">
    <source>
        <dbReference type="EMBL" id="BCJ28999.1"/>
    </source>
</evidence>
<dbReference type="GO" id="GO:0006508">
    <property type="term" value="P:proteolysis"/>
    <property type="evidence" value="ECO:0007669"/>
    <property type="project" value="UniProtKB-KW"/>
</dbReference>
<evidence type="ECO:0000256" key="3">
    <source>
        <dbReference type="SAM" id="MobiDB-lite"/>
    </source>
</evidence>
<dbReference type="PANTHER" id="PTHR43343">
    <property type="entry name" value="PEPTIDASE S12"/>
    <property type="match status" value="1"/>
</dbReference>
<dbReference type="Gene3D" id="2.30.42.10">
    <property type="match status" value="1"/>
</dbReference>
<evidence type="ECO:0000313" key="7">
    <source>
        <dbReference type="Proteomes" id="UP000680750"/>
    </source>
</evidence>
<dbReference type="Proteomes" id="UP000680750">
    <property type="component" value="Chromosome"/>
</dbReference>
<dbReference type="PROSITE" id="PS50106">
    <property type="entry name" value="PDZ"/>
    <property type="match status" value="1"/>
</dbReference>
<dbReference type="PANTHER" id="PTHR43343:SF3">
    <property type="entry name" value="PROTEASE DO-LIKE 8, CHLOROPLASTIC"/>
    <property type="match status" value="1"/>
</dbReference>
<dbReference type="KEGG" id="aser:Asera_31070"/>
<keyword evidence="1" id="KW-0645">Protease</keyword>
<dbReference type="InterPro" id="IPR009003">
    <property type="entry name" value="Peptidase_S1_PA"/>
</dbReference>
<keyword evidence="4" id="KW-0812">Transmembrane</keyword>
<dbReference type="SMART" id="SM00228">
    <property type="entry name" value="PDZ"/>
    <property type="match status" value="1"/>
</dbReference>
<dbReference type="SUPFAM" id="SSF50494">
    <property type="entry name" value="Trypsin-like serine proteases"/>
    <property type="match status" value="1"/>
</dbReference>
<dbReference type="InterPro" id="IPR051201">
    <property type="entry name" value="Chloro_Bact_Ser_Proteases"/>
</dbReference>
<dbReference type="Gene3D" id="2.40.10.120">
    <property type="match status" value="1"/>
</dbReference>
<keyword evidence="2" id="KW-0378">Hydrolase</keyword>
<gene>
    <name evidence="6" type="ORF">Asera_31070</name>
</gene>
<dbReference type="InterPro" id="IPR001940">
    <property type="entry name" value="Peptidase_S1C"/>
</dbReference>
<dbReference type="OrthoDB" id="9788136at2"/>
<accession>A0A810L290</accession>
<proteinExistence type="predicted"/>
<evidence type="ECO:0000256" key="2">
    <source>
        <dbReference type="ARBA" id="ARBA00022801"/>
    </source>
</evidence>
<dbReference type="GO" id="GO:0004252">
    <property type="term" value="F:serine-type endopeptidase activity"/>
    <property type="evidence" value="ECO:0007669"/>
    <property type="project" value="InterPro"/>
</dbReference>
<keyword evidence="7" id="KW-1185">Reference proteome</keyword>
<feature type="compositionally biased region" description="Polar residues" evidence="3">
    <location>
        <begin position="1"/>
        <end position="18"/>
    </location>
</feature>
<keyword evidence="4" id="KW-0472">Membrane</keyword>
<dbReference type="InterPro" id="IPR036034">
    <property type="entry name" value="PDZ_sf"/>
</dbReference>
<name>A0A810L290_9ACTN</name>
<feature type="region of interest" description="Disordered" evidence="3">
    <location>
        <begin position="1"/>
        <end position="92"/>
    </location>
</feature>
<feature type="transmembrane region" description="Helical" evidence="4">
    <location>
        <begin position="95"/>
        <end position="117"/>
    </location>
</feature>
<keyword evidence="4" id="KW-1133">Transmembrane helix</keyword>
<sequence>MTDGSTSGFPDPQWSSGGQRPPTAWPGGAPQPPTPPPPSPPQRSSAWWSSGGGHDPWRNPQTPAVLLHQTNGEPGPPLDPVPDPPAPGAAPRRSVGLAVTIVVALLAGALGGALGYLGASGGGTGHGVLGASATDKPKAADRAPESVSAVVKKALPSVVTILIRTDKMEGNGSGFVISSSGYILTNNHVAAAGSGGELKVAFSDGTTADATVKGTDPESDLAVLKVDKSGLTPIKFGDSDRIAVGDPVIAIGAPYGLSNTVTTGIISDLDRPVITGKDESSEAYMAAIQTDAAINHGNSGGPLLDGAGRVIGVNTAIRTADESGSDENSGGNIGLGFSIPINQAKRVADDIIQTGKARRTVIGATVDSSYDSTAGARINKVVGGGPADKAGLEDGDVIVRYDGQLVGSGTDLIAFVRKDAPGTVVPVEYERDGAKHSANVTLGAATQN</sequence>
<feature type="compositionally biased region" description="Pro residues" evidence="3">
    <location>
        <begin position="74"/>
        <end position="88"/>
    </location>
</feature>
<dbReference type="Pfam" id="PF13180">
    <property type="entry name" value="PDZ_2"/>
    <property type="match status" value="1"/>
</dbReference>
<evidence type="ECO:0000256" key="4">
    <source>
        <dbReference type="SAM" id="Phobius"/>
    </source>
</evidence>
<dbReference type="PRINTS" id="PR00834">
    <property type="entry name" value="PROTEASES2C"/>
</dbReference>
<protein>
    <recommendedName>
        <fullName evidence="5">PDZ domain-containing protein</fullName>
    </recommendedName>
</protein>
<organism evidence="6 7">
    <name type="scientific">Actinocatenispora sera</name>
    <dbReference type="NCBI Taxonomy" id="390989"/>
    <lineage>
        <taxon>Bacteria</taxon>
        <taxon>Bacillati</taxon>
        <taxon>Actinomycetota</taxon>
        <taxon>Actinomycetes</taxon>
        <taxon>Micromonosporales</taxon>
        <taxon>Micromonosporaceae</taxon>
        <taxon>Actinocatenispora</taxon>
    </lineage>
</organism>
<dbReference type="RefSeq" id="WP_051802787.1">
    <property type="nucleotide sequence ID" value="NZ_AP023354.1"/>
</dbReference>
<evidence type="ECO:0000259" key="5">
    <source>
        <dbReference type="PROSITE" id="PS50106"/>
    </source>
</evidence>
<dbReference type="Pfam" id="PF13365">
    <property type="entry name" value="Trypsin_2"/>
    <property type="match status" value="1"/>
</dbReference>
<dbReference type="AlphaFoldDB" id="A0A810L290"/>
<feature type="domain" description="PDZ" evidence="5">
    <location>
        <begin position="351"/>
        <end position="404"/>
    </location>
</feature>
<dbReference type="SUPFAM" id="SSF50156">
    <property type="entry name" value="PDZ domain-like"/>
    <property type="match status" value="1"/>
</dbReference>
<dbReference type="InterPro" id="IPR001478">
    <property type="entry name" value="PDZ"/>
</dbReference>
<dbReference type="EMBL" id="AP023354">
    <property type="protein sequence ID" value="BCJ28999.1"/>
    <property type="molecule type" value="Genomic_DNA"/>
</dbReference>
<reference evidence="6" key="1">
    <citation type="submission" date="2020-08" db="EMBL/GenBank/DDBJ databases">
        <title>Whole genome shotgun sequence of Actinocatenispora sera NBRC 101916.</title>
        <authorList>
            <person name="Komaki H."/>
            <person name="Tamura T."/>
        </authorList>
    </citation>
    <scope>NUCLEOTIDE SEQUENCE</scope>
    <source>
        <strain evidence="6">NBRC 101916</strain>
    </source>
</reference>